<dbReference type="OrthoDB" id="9786064at2"/>
<keyword evidence="1" id="KW-0472">Membrane</keyword>
<comment type="caution">
    <text evidence="3">The sequence shown here is derived from an EMBL/GenBank/DDBJ whole genome shotgun (WGS) entry which is preliminary data.</text>
</comment>
<proteinExistence type="predicted"/>
<feature type="transmembrane region" description="Helical" evidence="1">
    <location>
        <begin position="12"/>
        <end position="31"/>
    </location>
</feature>
<keyword evidence="1" id="KW-1133">Transmembrane helix</keyword>
<dbReference type="RefSeq" id="WP_107820770.1">
    <property type="nucleotide sequence ID" value="NZ_OY782574.1"/>
</dbReference>
<feature type="transmembrane region" description="Helical" evidence="1">
    <location>
        <begin position="43"/>
        <end position="67"/>
    </location>
</feature>
<dbReference type="EMBL" id="QAAD01000001">
    <property type="protein sequence ID" value="PTN10681.1"/>
    <property type="molecule type" value="Genomic_DNA"/>
</dbReference>
<dbReference type="Proteomes" id="UP000243525">
    <property type="component" value="Unassembled WGS sequence"/>
</dbReference>
<evidence type="ECO:0000256" key="1">
    <source>
        <dbReference type="SAM" id="Phobius"/>
    </source>
</evidence>
<feature type="transmembrane region" description="Helical" evidence="1">
    <location>
        <begin position="182"/>
        <end position="200"/>
    </location>
</feature>
<accession>A0A2T5C6W4</accession>
<feature type="domain" description="Phosphatidic acid phosphatase type 2/haloperoxidase" evidence="2">
    <location>
        <begin position="130"/>
        <end position="198"/>
    </location>
</feature>
<evidence type="ECO:0000313" key="4">
    <source>
        <dbReference type="Proteomes" id="UP000243525"/>
    </source>
</evidence>
<dbReference type="Gene3D" id="1.20.144.10">
    <property type="entry name" value="Phosphatidic acid phosphatase type 2/haloperoxidase"/>
    <property type="match status" value="1"/>
</dbReference>
<dbReference type="InterPro" id="IPR036938">
    <property type="entry name" value="PAP2/HPO_sf"/>
</dbReference>
<evidence type="ECO:0000259" key="2">
    <source>
        <dbReference type="Pfam" id="PF01569"/>
    </source>
</evidence>
<dbReference type="Pfam" id="PF01569">
    <property type="entry name" value="PAP2"/>
    <property type="match status" value="1"/>
</dbReference>
<dbReference type="SUPFAM" id="SSF48317">
    <property type="entry name" value="Acid phosphatase/Vanadium-dependent haloperoxidase"/>
    <property type="match status" value="1"/>
</dbReference>
<keyword evidence="4" id="KW-1185">Reference proteome</keyword>
<feature type="transmembrane region" description="Helical" evidence="1">
    <location>
        <begin position="130"/>
        <end position="150"/>
    </location>
</feature>
<sequence>MIKNVAKALSYVFHPLLIPTLGFLLLMNSSFYFTLISFEAKKFILLIVLMSTLVLPLISIGLMMLTTRFKLNLDKASDRIIPMLNTAIFYYLGFYFLGKLPIFPIYKLMLISSVLTIAILLLITIRWKISAHMAAIGGLIGIFLALSLRLNFNGSLLLSVLLLVAGLVGTSRILLQKHSPQQVYAGFVIGLLVNSLVILLV</sequence>
<reference evidence="3 4" key="1">
    <citation type="submission" date="2018-04" db="EMBL/GenBank/DDBJ databases">
        <title>Genomic Encyclopedia of Archaeal and Bacterial Type Strains, Phase II (KMG-II): from individual species to whole genera.</title>
        <authorList>
            <person name="Goeker M."/>
        </authorList>
    </citation>
    <scope>NUCLEOTIDE SEQUENCE [LARGE SCALE GENOMIC DNA]</scope>
    <source>
        <strain evidence="3 4">DSM 28823</strain>
    </source>
</reference>
<dbReference type="InterPro" id="IPR000326">
    <property type="entry name" value="PAP2/HPO"/>
</dbReference>
<dbReference type="AlphaFoldDB" id="A0A2T5C6W4"/>
<feature type="transmembrane region" description="Helical" evidence="1">
    <location>
        <begin position="156"/>
        <end position="175"/>
    </location>
</feature>
<evidence type="ECO:0000313" key="3">
    <source>
        <dbReference type="EMBL" id="PTN10681.1"/>
    </source>
</evidence>
<gene>
    <name evidence="3" type="ORF">C8N47_101332</name>
</gene>
<name>A0A2T5C6W4_9BACT</name>
<feature type="transmembrane region" description="Helical" evidence="1">
    <location>
        <begin position="79"/>
        <end position="97"/>
    </location>
</feature>
<organism evidence="3 4">
    <name type="scientific">Mangrovibacterium marinum</name>
    <dbReference type="NCBI Taxonomy" id="1639118"/>
    <lineage>
        <taxon>Bacteria</taxon>
        <taxon>Pseudomonadati</taxon>
        <taxon>Bacteroidota</taxon>
        <taxon>Bacteroidia</taxon>
        <taxon>Marinilabiliales</taxon>
        <taxon>Prolixibacteraceae</taxon>
        <taxon>Mangrovibacterium</taxon>
    </lineage>
</organism>
<feature type="transmembrane region" description="Helical" evidence="1">
    <location>
        <begin position="103"/>
        <end position="123"/>
    </location>
</feature>
<protein>
    <submittedName>
        <fullName evidence="3">PAP2 superfamily protein</fullName>
    </submittedName>
</protein>
<keyword evidence="1" id="KW-0812">Transmembrane</keyword>